<dbReference type="EMBL" id="JXLN01012442">
    <property type="protein sequence ID" value="KPM08467.1"/>
    <property type="molecule type" value="Genomic_DNA"/>
</dbReference>
<organism evidence="7 8">
    <name type="scientific">Sarcoptes scabiei</name>
    <name type="common">Itch mite</name>
    <name type="synonym">Acarus scabiei</name>
    <dbReference type="NCBI Taxonomy" id="52283"/>
    <lineage>
        <taxon>Eukaryota</taxon>
        <taxon>Metazoa</taxon>
        <taxon>Ecdysozoa</taxon>
        <taxon>Arthropoda</taxon>
        <taxon>Chelicerata</taxon>
        <taxon>Arachnida</taxon>
        <taxon>Acari</taxon>
        <taxon>Acariformes</taxon>
        <taxon>Sarcoptiformes</taxon>
        <taxon>Astigmata</taxon>
        <taxon>Psoroptidia</taxon>
        <taxon>Sarcoptoidea</taxon>
        <taxon>Sarcoptidae</taxon>
        <taxon>Sarcoptinae</taxon>
        <taxon>Sarcoptes</taxon>
    </lineage>
</organism>
<dbReference type="FunFam" id="1.25.40.440:FF:000001">
    <property type="entry name" value="Nuclear pore complex subunit"/>
    <property type="match status" value="1"/>
</dbReference>
<evidence type="ECO:0000256" key="3">
    <source>
        <dbReference type="ARBA" id="ARBA00022448"/>
    </source>
</evidence>
<keyword evidence="3" id="KW-0813">Transport</keyword>
<feature type="domain" description="Nucleoporin Nup133/Nup155-like N-terminal" evidence="6">
    <location>
        <begin position="101"/>
        <end position="524"/>
    </location>
</feature>
<dbReference type="GO" id="GO:0036228">
    <property type="term" value="P:protein localization to nuclear inner membrane"/>
    <property type="evidence" value="ECO:0007669"/>
    <property type="project" value="TreeGrafter"/>
</dbReference>
<dbReference type="Gene3D" id="1.20.58.1780">
    <property type="match status" value="1"/>
</dbReference>
<dbReference type="OMA" id="SWAPFQK"/>
<dbReference type="InterPro" id="IPR014908">
    <property type="entry name" value="Nucleoporin_Nup133/Nup155_N"/>
</dbReference>
<dbReference type="InterPro" id="IPR042533">
    <property type="entry name" value="Nucleoporin_Nup155_C_1"/>
</dbReference>
<evidence type="ECO:0000313" key="7">
    <source>
        <dbReference type="EMBL" id="KPM08467.1"/>
    </source>
</evidence>
<evidence type="ECO:0000256" key="4">
    <source>
        <dbReference type="ARBA" id="ARBA00023242"/>
    </source>
</evidence>
<dbReference type="Gene3D" id="1.20.120.1880">
    <property type="entry name" value="Nucleoporin, helical C-terminal domain"/>
    <property type="match status" value="1"/>
</dbReference>
<sequence length="1380" mass="158191">MPSIATDLLDSPLNGSSRNSFNELKTFKKSSLLAQNTQKDLNDQNNLDLITGCIDSFLQIDSIFPRLTEQLRVSPGFIFVSGRRDVDYPNLEEYGTSLKNLSQFIGLKTIPLPKILIEQFGQMVQRCEMGIFSDIKRAWLAIDTNVYLWKYDTGSDVAYYDALSRMILKVDLTKPKKGVFKPHIKYILVLVTFTEIIMLGITFSDVDNLDDMGDLLVIPEPIYTISTDNVEIKTIKSTESGRIFLGGCDGCLYEICYQADTSWFGSNCRKVNHSNSAFSFLIPKLLQSSKQVPIIQIEIDEVRQILYTLNEEGDIGVFDIIKDTSSKVICKSLISISREAIHAASSIDEINFKSIVSIDVVEESESIHVNLIAITKTGARLYFTATNLNSPEQRPSCLNLIHIRLPPGFAASSISNRPNDVQMTHYKKGNFVFLSFQNDNKDILWVLSSDSFAFKNELSELYTIIPLKTRIWCMAEEPNVIDYKPYQSLSFKNKTFALETPSIVTQHLESPKKFIFLTTQGVIIGYKPRLIDQLKQLLLENQGYENEAVKSFFKLHDSSFQSNACVFALILACDQYPTGEEKLVEWATSAFFHYGNEIFDQTHHNNLMPIISTPIASNTAKDQLSTSLVGSPIRNDSFKMSPISSNVLDGTRSQQTFMDVHQSQSTPYVNTNYPLSNYSNKCRALFIYFSRIIRPIWNLKTVNFCISQTEDGTKEILASNITADEIKVYLLRLNALQNFLKQNTNFSLLESERYLKSTFPRLDQQTSEKNLIYGLLKLVEHCLEVLNLWKLLCVHQFHVIVSNIAKDKQAQLSNMNFKDLIVFGSDMTTLLASALVQRFIEDHSTTDIINKRLQDVCPSIYKNENALHAKVHEMVLKAKSLTNENDRKILLENALKICKKIGPRINLQAICDLFQIVKWYEAIVDICLTTAQQRDPQNLASHYRKNKDRMLEDPQGKDYYDSRMECYLLLLDIYGRLIQHSKSILNSRTTTLSDNLSPEEAKNFAQTVLRLSIQSNDEIFHYNLYHWLYEHNQTDKLLEIKSPYLEAYLKEKTTEINDSLLMDFLWLYYERNGHYSAAAQILAKLAEKNSNELSLQKRIEYLSRAIVCMKSLDARMISSSIGVIGSAGEFLHVLEEKIEVARIQQQILNCIEKNRPVMFDEAIQALNSSLLNITALYQEFAVPFELYECQLKILHCADHEDVTLIENIWRSILNQELSSVADKDIETQKTLLKNKIKELGIAYLNTEKFFPLELIITLLECNVKFSENEPNWLVETFLSLKIPLIYLFEIYHKIYKSRVDFKTPGLALNPLNLLKSLVYLINQLDHCYLNPSDRKYFVSKALDLISGYISDLLFDSSDSETKEMLSNLNRTRIYLERFIE</sequence>
<dbReference type="OrthoDB" id="338970at2759"/>
<dbReference type="Gene3D" id="1.25.40.450">
    <property type="entry name" value="Nucleoporin, helical domain, N-terminal subdomain"/>
    <property type="match status" value="1"/>
</dbReference>
<dbReference type="GO" id="GO:0000972">
    <property type="term" value="P:transcription-dependent tethering of RNA polymerase II gene DNA at nuclear periphery"/>
    <property type="evidence" value="ECO:0007669"/>
    <property type="project" value="TreeGrafter"/>
</dbReference>
<dbReference type="InterPro" id="IPR007187">
    <property type="entry name" value="Nucleoporin_Nup133/Nup155_C"/>
</dbReference>
<dbReference type="GO" id="GO:0017056">
    <property type="term" value="F:structural constituent of nuclear pore"/>
    <property type="evidence" value="ECO:0007669"/>
    <property type="project" value="InterPro"/>
</dbReference>
<accession>A0A132AC36</accession>
<dbReference type="PANTHER" id="PTHR10350">
    <property type="entry name" value="NUCLEAR PORE COMPLEX PROTEIN NUP155"/>
    <property type="match status" value="1"/>
</dbReference>
<dbReference type="PANTHER" id="PTHR10350:SF6">
    <property type="entry name" value="NUCLEAR PORE COMPLEX PROTEIN NUP155"/>
    <property type="match status" value="1"/>
</dbReference>
<dbReference type="Gene3D" id="1.25.40.440">
    <property type="entry name" value="Nucleoporin, helical domain, central subdomain"/>
    <property type="match status" value="1"/>
</dbReference>
<evidence type="ECO:0000256" key="1">
    <source>
        <dbReference type="ARBA" id="ARBA00004123"/>
    </source>
</evidence>
<evidence type="ECO:0000256" key="2">
    <source>
        <dbReference type="ARBA" id="ARBA00007373"/>
    </source>
</evidence>
<gene>
    <name evidence="7" type="ORF">QR98_0069880</name>
</gene>
<dbReference type="Pfam" id="PF08801">
    <property type="entry name" value="Nucleoporin_N"/>
    <property type="match status" value="1"/>
</dbReference>
<reference evidence="7 8" key="1">
    <citation type="journal article" date="2015" name="Parasit. Vectors">
        <title>Draft genome of the scabies mite.</title>
        <authorList>
            <person name="Rider S.D.Jr."/>
            <person name="Morgan M.S."/>
            <person name="Arlian L.G."/>
        </authorList>
    </citation>
    <scope>NUCLEOTIDE SEQUENCE [LARGE SCALE GENOMIC DNA]</scope>
    <source>
        <strain evidence="7">Arlian Lab</strain>
    </source>
</reference>
<dbReference type="Pfam" id="PF03177">
    <property type="entry name" value="Nucleoporin_C"/>
    <property type="match status" value="1"/>
</dbReference>
<feature type="domain" description="Nucleoporin Nup133/Nup155-like C-terminal" evidence="5">
    <location>
        <begin position="679"/>
        <end position="1351"/>
    </location>
</feature>
<evidence type="ECO:0000313" key="8">
    <source>
        <dbReference type="Proteomes" id="UP000616769"/>
    </source>
</evidence>
<protein>
    <submittedName>
        <fullName evidence="7">Nuclear pore complex protein nup155-like protein</fullName>
    </submittedName>
</protein>
<evidence type="ECO:0000259" key="6">
    <source>
        <dbReference type="Pfam" id="PF08801"/>
    </source>
</evidence>
<proteinExistence type="inferred from homology"/>
<evidence type="ECO:0000259" key="5">
    <source>
        <dbReference type="Pfam" id="PF03177"/>
    </source>
</evidence>
<dbReference type="GO" id="GO:0044611">
    <property type="term" value="C:nuclear pore inner ring"/>
    <property type="evidence" value="ECO:0007669"/>
    <property type="project" value="TreeGrafter"/>
</dbReference>
<comment type="caution">
    <text evidence="7">The sequence shown here is derived from an EMBL/GenBank/DDBJ whole genome shotgun (WGS) entry which is preliminary data.</text>
</comment>
<comment type="similarity">
    <text evidence="2">Belongs to the non-repetitive/WGA-negative nucleoporin family.</text>
</comment>
<dbReference type="VEuPathDB" id="VectorBase:SSCA006776"/>
<comment type="subcellular location">
    <subcellularLocation>
        <location evidence="1">Nucleus</location>
    </subcellularLocation>
</comment>
<dbReference type="Proteomes" id="UP000616769">
    <property type="component" value="Unassembled WGS sequence"/>
</dbReference>
<dbReference type="InterPro" id="IPR042537">
    <property type="entry name" value="Nucleoporin_Nup155_C_2"/>
</dbReference>
<dbReference type="InterPro" id="IPR042538">
    <property type="entry name" value="Nucleoporin_Nup155_C_3"/>
</dbReference>
<dbReference type="GO" id="GO:0006606">
    <property type="term" value="P:protein import into nucleus"/>
    <property type="evidence" value="ECO:0007669"/>
    <property type="project" value="TreeGrafter"/>
</dbReference>
<keyword evidence="4" id="KW-0539">Nucleus</keyword>
<dbReference type="GO" id="GO:0006405">
    <property type="term" value="P:RNA export from nucleus"/>
    <property type="evidence" value="ECO:0007669"/>
    <property type="project" value="TreeGrafter"/>
</dbReference>
<name>A0A132AC36_SARSC</name>
<dbReference type="InterPro" id="IPR004870">
    <property type="entry name" value="Nucleoporin_Nup155"/>
</dbReference>